<keyword evidence="5" id="KW-0548">Nucleotidyltransferase</keyword>
<keyword evidence="1" id="KW-0472">Membrane</keyword>
<evidence type="ECO:0000259" key="2">
    <source>
        <dbReference type="PROSITE" id="PS50113"/>
    </source>
</evidence>
<sequence length="685" mass="77403">MKIRNYLISLLAAFSIVPVLTVMVSSITFFQSNTTELLQKNVESDATQAADILDQFFAQRKSALEVAADLPGVKQLLLSSNNGEPEKELQQYRKLAVNTFITITSRQTAIRKGNSQGNYVKRSCLVNQKDIVIASDDSEAMGVHSPIGEIMRNVPIDKMYVSDIMQNPNYIGGRKYFEVAVPIFFGGVYQGFLQSTIDMTYFDQICRHTFMETGRTFIIDPMGSVASEYFTDADGNELSNIKSMSGNSDFYQRLQEKDLDKNPSGTIFYSVNGVNKFGYYSRVAGEDWMIVSLVKQEELLRPIQHMIRVYIILLLIFIALLIAIACLEANRFLNPIRDLSAAFEEVEKGDYQTQLSGTYKGEFAEMALSFNHLIEKIKEDTDVLKLNETRYALIMEETNQVVFEWDIRLNRIYHTVYWTSKFGSSAVDEHPDSGIPNFRQVHPDDKIIMDDLFRSILLSGQPGPVDVRMKDICGSYIWCTVNVKALYDKTNKPYRAIGLITDTDSQKKKMQQLENKSRTDLLTQLYNKVTTESLIKEHLKNSSQLLQGLIIIDIDNFKSINDTLGHIFGDAVLKKVASDIKRLFRMSDIIGRTGGDEFIVFVKDMESRELLNVKMQEVCEVFRNAYTGEDGTYKVSASVGGAVYPDGGSTFAELYRHADEALYSAKNSGKDSYSLYSGTFLESAQ</sequence>
<dbReference type="InterPro" id="IPR000014">
    <property type="entry name" value="PAS"/>
</dbReference>
<dbReference type="InterPro" id="IPR052163">
    <property type="entry name" value="DGC-Regulatory_Protein"/>
</dbReference>
<dbReference type="SUPFAM" id="SSF55785">
    <property type="entry name" value="PYP-like sensor domain (PAS domain)"/>
    <property type="match status" value="1"/>
</dbReference>
<dbReference type="SMART" id="SM00267">
    <property type="entry name" value="GGDEF"/>
    <property type="match status" value="1"/>
</dbReference>
<evidence type="ECO:0000313" key="5">
    <source>
        <dbReference type="EMBL" id="MCY1714947.1"/>
    </source>
</evidence>
<dbReference type="EC" id="2.7.7.65" evidence="5"/>
<dbReference type="CDD" id="cd06225">
    <property type="entry name" value="HAMP"/>
    <property type="match status" value="1"/>
</dbReference>
<keyword evidence="1" id="KW-1133">Transmembrane helix</keyword>
<dbReference type="CDD" id="cd01949">
    <property type="entry name" value="GGDEF"/>
    <property type="match status" value="1"/>
</dbReference>
<dbReference type="EMBL" id="JAPOHA010000013">
    <property type="protein sequence ID" value="MCY1714947.1"/>
    <property type="molecule type" value="Genomic_DNA"/>
</dbReference>
<evidence type="ECO:0000256" key="1">
    <source>
        <dbReference type="SAM" id="Phobius"/>
    </source>
</evidence>
<dbReference type="NCBIfam" id="TIGR00254">
    <property type="entry name" value="GGDEF"/>
    <property type="match status" value="1"/>
</dbReference>
<dbReference type="InterPro" id="IPR029787">
    <property type="entry name" value="Nucleotide_cyclase"/>
</dbReference>
<feature type="domain" description="HAMP" evidence="3">
    <location>
        <begin position="330"/>
        <end position="382"/>
    </location>
</feature>
<dbReference type="SUPFAM" id="SSF55073">
    <property type="entry name" value="Nucleotide cyclase"/>
    <property type="match status" value="1"/>
</dbReference>
<evidence type="ECO:0000259" key="3">
    <source>
        <dbReference type="PROSITE" id="PS50885"/>
    </source>
</evidence>
<dbReference type="InterPro" id="IPR043128">
    <property type="entry name" value="Rev_trsase/Diguanyl_cyclase"/>
</dbReference>
<dbReference type="Pfam" id="PF00990">
    <property type="entry name" value="GGDEF"/>
    <property type="match status" value="1"/>
</dbReference>
<dbReference type="Gene3D" id="6.10.340.10">
    <property type="match status" value="1"/>
</dbReference>
<evidence type="ECO:0000313" key="6">
    <source>
        <dbReference type="Proteomes" id="UP001082703"/>
    </source>
</evidence>
<gene>
    <name evidence="5" type="ORF">OUY18_11860</name>
</gene>
<dbReference type="Gene3D" id="3.30.450.20">
    <property type="entry name" value="PAS domain"/>
    <property type="match status" value="2"/>
</dbReference>
<dbReference type="PANTHER" id="PTHR46663">
    <property type="entry name" value="DIGUANYLATE CYCLASE DGCT-RELATED"/>
    <property type="match status" value="1"/>
</dbReference>
<comment type="caution">
    <text evidence="5">The sequence shown here is derived from an EMBL/GenBank/DDBJ whole genome shotgun (WGS) entry which is preliminary data.</text>
</comment>
<feature type="domain" description="GGDEF" evidence="4">
    <location>
        <begin position="545"/>
        <end position="678"/>
    </location>
</feature>
<dbReference type="InterPro" id="IPR000160">
    <property type="entry name" value="GGDEF_dom"/>
</dbReference>
<proteinExistence type="predicted"/>
<dbReference type="PROSITE" id="PS50887">
    <property type="entry name" value="GGDEF"/>
    <property type="match status" value="1"/>
</dbReference>
<dbReference type="RefSeq" id="WP_268059007.1">
    <property type="nucleotide sequence ID" value="NZ_JAPOHA010000013.1"/>
</dbReference>
<keyword evidence="1" id="KW-0812">Transmembrane</keyword>
<dbReference type="GO" id="GO:0052621">
    <property type="term" value="F:diguanylate cyclase activity"/>
    <property type="evidence" value="ECO:0007669"/>
    <property type="project" value="UniProtKB-EC"/>
</dbReference>
<dbReference type="SUPFAM" id="SSF158472">
    <property type="entry name" value="HAMP domain-like"/>
    <property type="match status" value="1"/>
</dbReference>
<dbReference type="PROSITE" id="PS50113">
    <property type="entry name" value="PAC"/>
    <property type="match status" value="1"/>
</dbReference>
<dbReference type="SMART" id="SM00304">
    <property type="entry name" value="HAMP"/>
    <property type="match status" value="1"/>
</dbReference>
<dbReference type="InterPro" id="IPR003660">
    <property type="entry name" value="HAMP_dom"/>
</dbReference>
<dbReference type="InterPro" id="IPR000700">
    <property type="entry name" value="PAS-assoc_C"/>
</dbReference>
<keyword evidence="6" id="KW-1185">Reference proteome</keyword>
<feature type="domain" description="PAC" evidence="2">
    <location>
        <begin position="463"/>
        <end position="515"/>
    </location>
</feature>
<accession>A0ABT4BVN3</accession>
<dbReference type="PANTHER" id="PTHR46663:SF2">
    <property type="entry name" value="GGDEF DOMAIN-CONTAINING PROTEIN"/>
    <property type="match status" value="1"/>
</dbReference>
<reference evidence="5 6" key="1">
    <citation type="submission" date="2022-11" db="EMBL/GenBank/DDBJ databases">
        <authorList>
            <person name="Caiyu Z."/>
        </authorList>
    </citation>
    <scope>NUCLEOTIDE SEQUENCE [LARGE SCALE GENOMIC DNA]</scope>
    <source>
        <strain evidence="5 6">YR-4</strain>
    </source>
</reference>
<dbReference type="Proteomes" id="UP001082703">
    <property type="component" value="Unassembled WGS sequence"/>
</dbReference>
<keyword evidence="5" id="KW-0808">Transferase</keyword>
<dbReference type="Pfam" id="PF00672">
    <property type="entry name" value="HAMP"/>
    <property type="match status" value="1"/>
</dbReference>
<organism evidence="5 6">
    <name type="scientific">Caproiciproducens galactitolivorans</name>
    <dbReference type="NCBI Taxonomy" id="642589"/>
    <lineage>
        <taxon>Bacteria</taxon>
        <taxon>Bacillati</taxon>
        <taxon>Bacillota</taxon>
        <taxon>Clostridia</taxon>
        <taxon>Eubacteriales</taxon>
        <taxon>Acutalibacteraceae</taxon>
        <taxon>Caproiciproducens</taxon>
    </lineage>
</organism>
<dbReference type="Gene3D" id="3.30.70.270">
    <property type="match status" value="1"/>
</dbReference>
<feature type="transmembrane region" description="Helical" evidence="1">
    <location>
        <begin position="307"/>
        <end position="327"/>
    </location>
</feature>
<name>A0ABT4BVN3_9FIRM</name>
<protein>
    <submittedName>
        <fullName evidence="5">Diguanylate cyclase</fullName>
        <ecNumber evidence="5">2.7.7.65</ecNumber>
    </submittedName>
</protein>
<dbReference type="InterPro" id="IPR035965">
    <property type="entry name" value="PAS-like_dom_sf"/>
</dbReference>
<dbReference type="CDD" id="cd00130">
    <property type="entry name" value="PAS"/>
    <property type="match status" value="1"/>
</dbReference>
<evidence type="ECO:0000259" key="4">
    <source>
        <dbReference type="PROSITE" id="PS50887"/>
    </source>
</evidence>
<dbReference type="PROSITE" id="PS50885">
    <property type="entry name" value="HAMP"/>
    <property type="match status" value="1"/>
</dbReference>